<dbReference type="InterPro" id="IPR040441">
    <property type="entry name" value="CFA20/CFAP20DC"/>
</dbReference>
<organism evidence="2">
    <name type="scientific">Cuerna arida</name>
    <dbReference type="NCBI Taxonomy" id="1464854"/>
    <lineage>
        <taxon>Eukaryota</taxon>
        <taxon>Metazoa</taxon>
        <taxon>Ecdysozoa</taxon>
        <taxon>Arthropoda</taxon>
        <taxon>Hexapoda</taxon>
        <taxon>Insecta</taxon>
        <taxon>Pterygota</taxon>
        <taxon>Neoptera</taxon>
        <taxon>Paraneoptera</taxon>
        <taxon>Hemiptera</taxon>
        <taxon>Auchenorrhyncha</taxon>
        <taxon>Membracoidea</taxon>
        <taxon>Cicadellidae</taxon>
        <taxon>Cicadellinae</taxon>
        <taxon>Proconiini</taxon>
        <taxon>Cuerna</taxon>
    </lineage>
</organism>
<name>A0A1B6FQH4_9HEMI</name>
<dbReference type="InterPro" id="IPR007714">
    <property type="entry name" value="CFA20_dom"/>
</dbReference>
<feature type="domain" description="CFA20" evidence="1">
    <location>
        <begin position="2"/>
        <end position="155"/>
    </location>
</feature>
<reference evidence="2" key="1">
    <citation type="submission" date="2015-11" db="EMBL/GenBank/DDBJ databases">
        <title>De novo transcriptome assembly of four potential Pierce s Disease insect vectors from Arizona vineyards.</title>
        <authorList>
            <person name="Tassone E.E."/>
        </authorList>
    </citation>
    <scope>NUCLEOTIDE SEQUENCE</scope>
</reference>
<sequence>MSGSVKQVKDEDLKRTVLQLTGTNVATAYITSPPPPHNCLGLRLPWITLHLKYFNQPFSFEVQILDDEDMRRRFRFSTYHKETKLSTFLTTMPLKLIPGWNIVQLNLAEFTQRAYRTMYMETLKIQVHANCRLLKVFFSDRMYADADLPSGYKLEMGQIRHIVEKPTRTPLSDRTPKRKE</sequence>
<dbReference type="AlphaFoldDB" id="A0A1B6FQH4"/>
<gene>
    <name evidence="2" type="ORF">g.18746</name>
</gene>
<dbReference type="Pfam" id="PF05018">
    <property type="entry name" value="CFA20_dom"/>
    <property type="match status" value="1"/>
</dbReference>
<accession>A0A1B6FQH4</accession>
<dbReference type="PANTHER" id="PTHR12458">
    <property type="entry name" value="ORF PROTEIN"/>
    <property type="match status" value="1"/>
</dbReference>
<dbReference type="EMBL" id="GECZ01017313">
    <property type="protein sequence ID" value="JAS52456.1"/>
    <property type="molecule type" value="Transcribed_RNA"/>
</dbReference>
<evidence type="ECO:0000313" key="2">
    <source>
        <dbReference type="EMBL" id="JAS52456.1"/>
    </source>
</evidence>
<evidence type="ECO:0000259" key="1">
    <source>
        <dbReference type="Pfam" id="PF05018"/>
    </source>
</evidence>
<protein>
    <recommendedName>
        <fullName evidence="1">CFA20 domain-containing protein</fullName>
    </recommendedName>
</protein>
<proteinExistence type="predicted"/>